<dbReference type="AlphaFoldDB" id="A0A1H1F2F1"/>
<evidence type="ECO:0000313" key="3">
    <source>
        <dbReference type="Proteomes" id="UP000181917"/>
    </source>
</evidence>
<reference evidence="2 3" key="1">
    <citation type="submission" date="2016-10" db="EMBL/GenBank/DDBJ databases">
        <authorList>
            <person name="de Groot N.N."/>
        </authorList>
    </citation>
    <scope>NUCLEOTIDE SEQUENCE [LARGE SCALE GENOMIC DNA]</scope>
    <source>
        <strain evidence="2 3">DSM 20117</strain>
    </source>
</reference>
<dbReference type="InterPro" id="IPR011009">
    <property type="entry name" value="Kinase-like_dom_sf"/>
</dbReference>
<keyword evidence="2" id="KW-0808">Transferase</keyword>
<sequence length="268" mass="29049">MNDDGGQQLGEGGWTEVVKIGDTVRRPVRPFTATVQQYLAHLHAQGFDAAPLPLGYDDAGREVLSYVSGDIPVEPLPAEVAGPEVLAALAKLVRRLHDAAQGWVPPEGAVFGSLPGIRPSGVKPLFAKPELVSHQDYCPGNVVFRNGLPAALVDFDLARPTTRVADVVNALYWWAPLLHPSDRAPALADADIPARVRLFADTYGMNSEQRSSLVDVAIRRGRNAAITAKAAADADPVFRRWWDEGVKDRLPRAEAWLTDNADLIRTAL</sequence>
<protein>
    <submittedName>
        <fullName evidence="2">Phosphotransferase enzyme family protein</fullName>
    </submittedName>
</protein>
<dbReference type="Gene3D" id="3.90.1200.10">
    <property type="match status" value="1"/>
</dbReference>
<dbReference type="STRING" id="37928.SAMN04489742_3212"/>
<accession>A0A1H1F2F1</accession>
<feature type="domain" description="Aminoglycoside phosphotransferase" evidence="1">
    <location>
        <begin position="127"/>
        <end position="198"/>
    </location>
</feature>
<dbReference type="GO" id="GO:0016740">
    <property type="term" value="F:transferase activity"/>
    <property type="evidence" value="ECO:0007669"/>
    <property type="project" value="UniProtKB-KW"/>
</dbReference>
<dbReference type="EMBL" id="FNKH01000002">
    <property type="protein sequence ID" value="SDQ95081.1"/>
    <property type="molecule type" value="Genomic_DNA"/>
</dbReference>
<dbReference type="InterPro" id="IPR002575">
    <property type="entry name" value="Aminoglycoside_PTrfase"/>
</dbReference>
<dbReference type="SUPFAM" id="SSF56112">
    <property type="entry name" value="Protein kinase-like (PK-like)"/>
    <property type="match status" value="1"/>
</dbReference>
<name>A0A1H1F2F1_9MICC</name>
<dbReference type="Proteomes" id="UP000181917">
    <property type="component" value="Unassembled WGS sequence"/>
</dbReference>
<dbReference type="RefSeq" id="WP_236777413.1">
    <property type="nucleotide sequence ID" value="NZ_CP018863.1"/>
</dbReference>
<dbReference type="Pfam" id="PF01636">
    <property type="entry name" value="APH"/>
    <property type="match status" value="1"/>
</dbReference>
<keyword evidence="3" id="KW-1185">Reference proteome</keyword>
<evidence type="ECO:0000259" key="1">
    <source>
        <dbReference type="Pfam" id="PF01636"/>
    </source>
</evidence>
<proteinExistence type="predicted"/>
<gene>
    <name evidence="2" type="ORF">SAMN04489742_3212</name>
</gene>
<evidence type="ECO:0000313" key="2">
    <source>
        <dbReference type="EMBL" id="SDQ95081.1"/>
    </source>
</evidence>
<organism evidence="2 3">
    <name type="scientific">Crystallibacter crystallopoietes</name>
    <dbReference type="NCBI Taxonomy" id="37928"/>
    <lineage>
        <taxon>Bacteria</taxon>
        <taxon>Bacillati</taxon>
        <taxon>Actinomycetota</taxon>
        <taxon>Actinomycetes</taxon>
        <taxon>Micrococcales</taxon>
        <taxon>Micrococcaceae</taxon>
        <taxon>Crystallibacter</taxon>
    </lineage>
</organism>